<keyword evidence="8 13" id="KW-0862">Zinc</keyword>
<dbReference type="Gene3D" id="3.90.226.10">
    <property type="entry name" value="2-enoyl-CoA Hydratase, Chain A, domain 1"/>
    <property type="match status" value="1"/>
</dbReference>
<evidence type="ECO:0000256" key="5">
    <source>
        <dbReference type="ARBA" id="ARBA00022741"/>
    </source>
</evidence>
<comment type="cofactor">
    <cofactor evidence="13">
        <name>Zn(2+)</name>
        <dbReference type="ChEBI" id="CHEBI:29105"/>
    </cofactor>
    <text evidence="13">Binds 1 zinc ion per subunit.</text>
</comment>
<dbReference type="OrthoDB" id="9772975at2"/>
<comment type="pathway">
    <text evidence="13">Lipid metabolism; malonyl-CoA biosynthesis; malonyl-CoA from acetyl-CoA: step 1/1.</text>
</comment>
<gene>
    <name evidence="13 15" type="primary">accD</name>
    <name evidence="15" type="ORF">Epro_0427</name>
</gene>
<evidence type="ECO:0000313" key="16">
    <source>
        <dbReference type="Proteomes" id="UP000035337"/>
    </source>
</evidence>
<evidence type="ECO:0000256" key="8">
    <source>
        <dbReference type="ARBA" id="ARBA00022833"/>
    </source>
</evidence>
<evidence type="ECO:0000256" key="12">
    <source>
        <dbReference type="ARBA" id="ARBA00025280"/>
    </source>
</evidence>
<dbReference type="GO" id="GO:2001295">
    <property type="term" value="P:malonyl-CoA biosynthetic process"/>
    <property type="evidence" value="ECO:0007669"/>
    <property type="project" value="UniProtKB-UniRule"/>
</dbReference>
<evidence type="ECO:0000256" key="13">
    <source>
        <dbReference type="HAMAP-Rule" id="MF_01395"/>
    </source>
</evidence>
<evidence type="ECO:0000256" key="2">
    <source>
        <dbReference type="ARBA" id="ARBA00022516"/>
    </source>
</evidence>
<comment type="subcellular location">
    <subcellularLocation>
        <location evidence="1 13">Cytoplasm</location>
    </subcellularLocation>
</comment>
<accession>A0A0G3WGJ6</accession>
<dbReference type="InterPro" id="IPR011762">
    <property type="entry name" value="COA_CT_N"/>
</dbReference>
<organism evidence="15 16">
    <name type="scientific">Endomicrobium proavitum</name>
    <dbReference type="NCBI Taxonomy" id="1408281"/>
    <lineage>
        <taxon>Bacteria</taxon>
        <taxon>Pseudomonadati</taxon>
        <taxon>Elusimicrobiota</taxon>
        <taxon>Endomicrobiia</taxon>
        <taxon>Endomicrobiales</taxon>
        <taxon>Endomicrobiaceae</taxon>
        <taxon>Endomicrobium</taxon>
    </lineage>
</organism>
<keyword evidence="16" id="KW-1185">Reference proteome</keyword>
<comment type="similarity">
    <text evidence="13">Belongs to the AccD/PCCB family.</text>
</comment>
<dbReference type="PROSITE" id="PS50980">
    <property type="entry name" value="COA_CT_NTER"/>
    <property type="match status" value="1"/>
</dbReference>
<feature type="binding site" evidence="13">
    <location>
        <position position="44"/>
    </location>
    <ligand>
        <name>Zn(2+)</name>
        <dbReference type="ChEBI" id="CHEBI:29105"/>
    </ligand>
</feature>
<dbReference type="InterPro" id="IPR029045">
    <property type="entry name" value="ClpP/crotonase-like_dom_sf"/>
</dbReference>
<dbReference type="GO" id="GO:0008270">
    <property type="term" value="F:zinc ion binding"/>
    <property type="evidence" value="ECO:0007669"/>
    <property type="project" value="UniProtKB-UniRule"/>
</dbReference>
<feature type="binding site" evidence="13">
    <location>
        <position position="25"/>
    </location>
    <ligand>
        <name>Zn(2+)</name>
        <dbReference type="ChEBI" id="CHEBI:29105"/>
    </ligand>
</feature>
<dbReference type="InterPro" id="IPR041010">
    <property type="entry name" value="Znf-ACC"/>
</dbReference>
<reference evidence="15 16" key="1">
    <citation type="submission" date="2014-09" db="EMBL/GenBank/DDBJ databases">
        <title>Complete genome sequence of Endomicrobium proavitum.</title>
        <authorList>
            <person name="Zheng H."/>
        </authorList>
    </citation>
    <scope>NUCLEOTIDE SEQUENCE [LARGE SCALE GENOMIC DNA]</scope>
    <source>
        <strain evidence="15 16">Rsa215</strain>
    </source>
</reference>
<dbReference type="PATRIC" id="fig|1408281.3.peg.440"/>
<name>A0A0G3WGJ6_9BACT</name>
<evidence type="ECO:0000256" key="11">
    <source>
        <dbReference type="ARBA" id="ARBA00023160"/>
    </source>
</evidence>
<comment type="catalytic activity">
    <reaction evidence="13">
        <text>N(6)-carboxybiotinyl-L-lysyl-[protein] + acetyl-CoA = N(6)-biotinyl-L-lysyl-[protein] + malonyl-CoA</text>
        <dbReference type="Rhea" id="RHEA:54728"/>
        <dbReference type="Rhea" id="RHEA-COMP:10505"/>
        <dbReference type="Rhea" id="RHEA-COMP:10506"/>
        <dbReference type="ChEBI" id="CHEBI:57288"/>
        <dbReference type="ChEBI" id="CHEBI:57384"/>
        <dbReference type="ChEBI" id="CHEBI:83144"/>
        <dbReference type="ChEBI" id="CHEBI:83145"/>
        <dbReference type="EC" id="2.1.3.15"/>
    </reaction>
</comment>
<evidence type="ECO:0000256" key="3">
    <source>
        <dbReference type="ARBA" id="ARBA00022679"/>
    </source>
</evidence>
<evidence type="ECO:0000313" key="15">
    <source>
        <dbReference type="EMBL" id="AKL97806.1"/>
    </source>
</evidence>
<keyword evidence="13" id="KW-0963">Cytoplasm</keyword>
<keyword evidence="4 13" id="KW-0479">Metal-binding</keyword>
<dbReference type="PANTHER" id="PTHR42995:SF5">
    <property type="entry name" value="ACETYL-COENZYME A CARBOXYLASE CARBOXYL TRANSFERASE SUBUNIT BETA, CHLOROPLASTIC"/>
    <property type="match status" value="1"/>
</dbReference>
<dbReference type="RefSeq" id="WP_052570173.1">
    <property type="nucleotide sequence ID" value="NZ_CP009498.1"/>
</dbReference>
<protein>
    <recommendedName>
        <fullName evidence="13">Acetyl-coenzyme A carboxylase carboxyl transferase subunit beta</fullName>
        <shortName evidence="13">ACCase subunit beta</shortName>
        <shortName evidence="13">Acetyl-CoA carboxylase carboxyltransferase subunit beta</shortName>
        <ecNumber evidence="13">2.1.3.15</ecNumber>
    </recommendedName>
</protein>
<dbReference type="GO" id="GO:0005524">
    <property type="term" value="F:ATP binding"/>
    <property type="evidence" value="ECO:0007669"/>
    <property type="project" value="UniProtKB-KW"/>
</dbReference>
<dbReference type="GO" id="GO:0003989">
    <property type="term" value="F:acetyl-CoA carboxylase activity"/>
    <property type="evidence" value="ECO:0007669"/>
    <property type="project" value="InterPro"/>
</dbReference>
<dbReference type="HAMAP" id="MF_01395">
    <property type="entry name" value="AcetylCoA_CT_beta"/>
    <property type="match status" value="1"/>
</dbReference>
<evidence type="ECO:0000256" key="4">
    <source>
        <dbReference type="ARBA" id="ARBA00022723"/>
    </source>
</evidence>
<keyword evidence="11 13" id="KW-0275">Fatty acid biosynthesis</keyword>
<dbReference type="GO" id="GO:0006633">
    <property type="term" value="P:fatty acid biosynthetic process"/>
    <property type="evidence" value="ECO:0007669"/>
    <property type="project" value="UniProtKB-KW"/>
</dbReference>
<dbReference type="GO" id="GO:0016743">
    <property type="term" value="F:carboxyl- or carbamoyltransferase activity"/>
    <property type="evidence" value="ECO:0007669"/>
    <property type="project" value="UniProtKB-UniRule"/>
</dbReference>
<proteinExistence type="inferred from homology"/>
<keyword evidence="3 13" id="KW-0808">Transferase</keyword>
<dbReference type="EMBL" id="CP009498">
    <property type="protein sequence ID" value="AKL97806.1"/>
    <property type="molecule type" value="Genomic_DNA"/>
</dbReference>
<feature type="binding site" evidence="13">
    <location>
        <position position="41"/>
    </location>
    <ligand>
        <name>Zn(2+)</name>
        <dbReference type="ChEBI" id="CHEBI:29105"/>
    </ligand>
</feature>
<dbReference type="Proteomes" id="UP000035337">
    <property type="component" value="Chromosome"/>
</dbReference>
<dbReference type="InterPro" id="IPR034733">
    <property type="entry name" value="AcCoA_carboxyl_beta"/>
</dbReference>
<dbReference type="AlphaFoldDB" id="A0A0G3WGJ6"/>
<dbReference type="Pfam" id="PF01039">
    <property type="entry name" value="Carboxyl_trans"/>
    <property type="match status" value="1"/>
</dbReference>
<dbReference type="PRINTS" id="PR01070">
    <property type="entry name" value="ACCCTRFRASEB"/>
</dbReference>
<keyword evidence="10 13" id="KW-0443">Lipid metabolism</keyword>
<keyword evidence="7 13" id="KW-0276">Fatty acid metabolism</keyword>
<keyword evidence="2 13" id="KW-0444">Lipid biosynthesis</keyword>
<keyword evidence="6 13" id="KW-0863">Zinc-finger</keyword>
<dbReference type="UniPathway" id="UPA00655">
    <property type="reaction ID" value="UER00711"/>
</dbReference>
<evidence type="ECO:0000256" key="1">
    <source>
        <dbReference type="ARBA" id="ARBA00004496"/>
    </source>
</evidence>
<feature type="binding site" evidence="13">
    <location>
        <position position="22"/>
    </location>
    <ligand>
        <name>Zn(2+)</name>
        <dbReference type="ChEBI" id="CHEBI:29105"/>
    </ligand>
</feature>
<dbReference type="InterPro" id="IPR000438">
    <property type="entry name" value="Acetyl_CoA_COase_Trfase_b_su"/>
</dbReference>
<comment type="subunit">
    <text evidence="13">Acetyl-CoA carboxylase is a heterohexamer composed of biotin carboxyl carrier protein (AccB), biotin carboxylase (AccC) and two subunits each of ACCase subunit alpha (AccA) and ACCase subunit beta (AccD).</text>
</comment>
<dbReference type="EC" id="2.1.3.15" evidence="13"/>
<dbReference type="NCBIfam" id="TIGR00515">
    <property type="entry name" value="accD"/>
    <property type="match status" value="1"/>
</dbReference>
<sequence>METQKNQAQSADKIPAGMWTKCKKCEQILLQKDYEENLLVCPKCGYYGRVNPRKRIEFTVDNGSFKETDKNLKAVDFLNFPGYGEKIKKSHINDAVVTGEAKIGGYPVMLAVMDFEFMGGSMGSVVGEKIVRAIETAIEKKYPVIILSASGGARMQEGIISLMQMGKTSAALARLAEKGLAYISVLTDPTTGGVAASYAMLGDLNIAESKALIGFAGPRVIEQTIRQQLPEGFQLSEFLEKHGMVDIVAERKDLRNVLIKALRFFDKKK</sequence>
<keyword evidence="5 13" id="KW-0547">Nucleotide-binding</keyword>
<evidence type="ECO:0000256" key="10">
    <source>
        <dbReference type="ARBA" id="ARBA00023098"/>
    </source>
</evidence>
<feature type="domain" description="CoA carboxyltransferase N-terminal" evidence="14">
    <location>
        <begin position="18"/>
        <end position="269"/>
    </location>
</feature>
<dbReference type="KEGG" id="epo:Epro_0427"/>
<dbReference type="SUPFAM" id="SSF52096">
    <property type="entry name" value="ClpP/crotonase"/>
    <property type="match status" value="1"/>
</dbReference>
<dbReference type="GO" id="GO:0009317">
    <property type="term" value="C:acetyl-CoA carboxylase complex"/>
    <property type="evidence" value="ECO:0007669"/>
    <property type="project" value="InterPro"/>
</dbReference>
<evidence type="ECO:0000256" key="9">
    <source>
        <dbReference type="ARBA" id="ARBA00022840"/>
    </source>
</evidence>
<comment type="function">
    <text evidence="12 13">Component of the acetyl coenzyme A carboxylase (ACC) complex. Biotin carboxylase (BC) catalyzes the carboxylation of biotin on its carrier protein (BCCP) and then the CO(2) group is transferred by the transcarboxylase to acetyl-CoA to form malonyl-CoA.</text>
</comment>
<evidence type="ECO:0000256" key="7">
    <source>
        <dbReference type="ARBA" id="ARBA00022832"/>
    </source>
</evidence>
<dbReference type="STRING" id="1408281.Epro_0427"/>
<feature type="zinc finger region" description="C4-type" evidence="13">
    <location>
        <begin position="22"/>
        <end position="44"/>
    </location>
</feature>
<dbReference type="Pfam" id="PF17848">
    <property type="entry name" value="Zn_ribbon_ACC"/>
    <property type="match status" value="1"/>
</dbReference>
<dbReference type="PANTHER" id="PTHR42995">
    <property type="entry name" value="ACETYL-COENZYME A CARBOXYLASE CARBOXYL TRANSFERASE SUBUNIT BETA, CHLOROPLASTIC"/>
    <property type="match status" value="1"/>
</dbReference>
<evidence type="ECO:0000256" key="6">
    <source>
        <dbReference type="ARBA" id="ARBA00022771"/>
    </source>
</evidence>
<keyword evidence="9 13" id="KW-0067">ATP-binding</keyword>
<evidence type="ECO:0000259" key="14">
    <source>
        <dbReference type="PROSITE" id="PS50980"/>
    </source>
</evidence>